<feature type="domain" description="FZ" evidence="6">
    <location>
        <begin position="171"/>
        <end position="289"/>
    </location>
</feature>
<evidence type="ECO:0000256" key="1">
    <source>
        <dbReference type="ARBA" id="ARBA00022473"/>
    </source>
</evidence>
<dbReference type="EMBL" id="SWLE01000012">
    <property type="protein sequence ID" value="TNM94013.1"/>
    <property type="molecule type" value="Genomic_DNA"/>
</dbReference>
<feature type="compositionally biased region" description="Low complexity" evidence="4">
    <location>
        <begin position="41"/>
        <end position="58"/>
    </location>
</feature>
<feature type="compositionally biased region" description="Gly residues" evidence="4">
    <location>
        <begin position="117"/>
        <end position="128"/>
    </location>
</feature>
<dbReference type="PANTHER" id="PTHR11309">
    <property type="entry name" value="FRIZZLED"/>
    <property type="match status" value="1"/>
</dbReference>
<evidence type="ECO:0000313" key="7">
    <source>
        <dbReference type="EMBL" id="TNM94013.1"/>
    </source>
</evidence>
<dbReference type="Proteomes" id="UP000516260">
    <property type="component" value="Chromosome 2"/>
</dbReference>
<dbReference type="PANTHER" id="PTHR11309:SF148">
    <property type="entry name" value="SECRETED FRIZZLED-RELATED PROTEIN 1"/>
    <property type="match status" value="1"/>
</dbReference>
<feature type="signal peptide" evidence="5">
    <location>
        <begin position="1"/>
        <end position="20"/>
    </location>
</feature>
<keyword evidence="8" id="KW-1185">Reference proteome</keyword>
<gene>
    <name evidence="7" type="ORF">fugu_002189</name>
</gene>
<dbReference type="SUPFAM" id="SSF63501">
    <property type="entry name" value="Frizzled cysteine-rich domain"/>
    <property type="match status" value="1"/>
</dbReference>
<dbReference type="InterPro" id="IPR020067">
    <property type="entry name" value="Frizzled_dom"/>
</dbReference>
<proteinExistence type="predicted"/>
<organism evidence="7 8">
    <name type="scientific">Takifugu bimaculatus</name>
    <dbReference type="NCBI Taxonomy" id="433685"/>
    <lineage>
        <taxon>Eukaryota</taxon>
        <taxon>Metazoa</taxon>
        <taxon>Chordata</taxon>
        <taxon>Craniata</taxon>
        <taxon>Vertebrata</taxon>
        <taxon>Euteleostomi</taxon>
        <taxon>Actinopterygii</taxon>
        <taxon>Neopterygii</taxon>
        <taxon>Teleostei</taxon>
        <taxon>Neoteleostei</taxon>
        <taxon>Acanthomorphata</taxon>
        <taxon>Eupercaria</taxon>
        <taxon>Tetraodontiformes</taxon>
        <taxon>Tetradontoidea</taxon>
        <taxon>Tetraodontidae</taxon>
        <taxon>Takifugu</taxon>
    </lineage>
</organism>
<dbReference type="SMART" id="SM00063">
    <property type="entry name" value="FRI"/>
    <property type="match status" value="1"/>
</dbReference>
<dbReference type="InterPro" id="IPR036790">
    <property type="entry name" value="Frizzled_dom_sf"/>
</dbReference>
<dbReference type="GO" id="GO:0035567">
    <property type="term" value="P:non-canonical Wnt signaling pathway"/>
    <property type="evidence" value="ECO:0007669"/>
    <property type="project" value="TreeGrafter"/>
</dbReference>
<dbReference type="InterPro" id="IPR013320">
    <property type="entry name" value="ConA-like_dom_sf"/>
</dbReference>
<dbReference type="GO" id="GO:0017147">
    <property type="term" value="F:Wnt-protein binding"/>
    <property type="evidence" value="ECO:0007669"/>
    <property type="project" value="TreeGrafter"/>
</dbReference>
<dbReference type="SUPFAM" id="SSF49899">
    <property type="entry name" value="Concanavalin A-like lectins/glucanases"/>
    <property type="match status" value="1"/>
</dbReference>
<feature type="compositionally biased region" description="Basic and acidic residues" evidence="4">
    <location>
        <begin position="96"/>
        <end position="106"/>
    </location>
</feature>
<feature type="chain" id="PRO_5021359437" description="FZ domain-containing protein" evidence="5">
    <location>
        <begin position="21"/>
        <end position="408"/>
    </location>
</feature>
<keyword evidence="2 3" id="KW-1015">Disulfide bond</keyword>
<reference evidence="7 8" key="1">
    <citation type="submission" date="2019-04" db="EMBL/GenBank/DDBJ databases">
        <title>The sequence and de novo assembly of Takifugu bimaculatus genome using PacBio and Hi-C technologies.</title>
        <authorList>
            <person name="Xu P."/>
            <person name="Liu B."/>
            <person name="Zhou Z."/>
        </authorList>
    </citation>
    <scope>NUCLEOTIDE SEQUENCE [LARGE SCALE GENOMIC DNA]</scope>
    <source>
        <strain evidence="7">TB-2018</strain>
        <tissue evidence="7">Muscle</tissue>
    </source>
</reference>
<dbReference type="AlphaFoldDB" id="A0A4Z2BNY6"/>
<dbReference type="InterPro" id="IPR015526">
    <property type="entry name" value="Frizzled/SFRP"/>
</dbReference>
<accession>A0A4Z2BNY6</accession>
<comment type="caution">
    <text evidence="3">Lacks conserved residue(s) required for the propagation of feature annotation.</text>
</comment>
<dbReference type="Gene3D" id="2.60.120.200">
    <property type="match status" value="1"/>
</dbReference>
<feature type="region of interest" description="Disordered" evidence="4">
    <location>
        <begin position="96"/>
        <end position="138"/>
    </location>
</feature>
<evidence type="ECO:0000313" key="8">
    <source>
        <dbReference type="Proteomes" id="UP000516260"/>
    </source>
</evidence>
<name>A0A4Z2BNY6_9TELE</name>
<keyword evidence="5" id="KW-0732">Signal</keyword>
<sequence>MSLIQTLAIFLVLCTGTCESWFWSSNQEEKTTESPTEALITNASTTPTGPTSAAVTPTNATKEEEDDDLSGIGEELLDMASGIPKYVEAWNTTARNTHEVTEKVDPNRTGNANTSRGEGGPEGSGSGSGPTADAGSSEESLMIVPNSTSVVGAAWRPSNYTEAPDGGRADASRPPCLPVPSDWPICSAKRPQSLTLPNVFNHTSVDQVGAVLKEWAWLARKGCHPSAEWFLCLLLAPRCSAPAPLPCRSFCQTLRDSCWASLDNGRLPVECHLLPDVAPGRSHPTCLSISNWKAESGVSLLQLIGDLPSGLNRSYGPRGQVSFSFNAKATAGQLALAHVPNPFYRHFSLIFNVRPSSPAAAVLFSITDGPQKLVYVGVKLSGERAGRQKVQFFYTEPDSEASYEACQL</sequence>
<comment type="caution">
    <text evidence="7">The sequence shown here is derived from an EMBL/GenBank/DDBJ whole genome shotgun (WGS) entry which is preliminary data.</text>
</comment>
<protein>
    <recommendedName>
        <fullName evidence="6">FZ domain-containing protein</fullName>
    </recommendedName>
</protein>
<evidence type="ECO:0000256" key="3">
    <source>
        <dbReference type="PROSITE-ProRule" id="PRU00090"/>
    </source>
</evidence>
<evidence type="ECO:0000256" key="2">
    <source>
        <dbReference type="ARBA" id="ARBA00023157"/>
    </source>
</evidence>
<evidence type="ECO:0000259" key="6">
    <source>
        <dbReference type="PROSITE" id="PS50038"/>
    </source>
</evidence>
<dbReference type="Gene3D" id="1.10.2000.10">
    <property type="entry name" value="Frizzled cysteine-rich domain"/>
    <property type="match status" value="1"/>
</dbReference>
<dbReference type="Pfam" id="PF01392">
    <property type="entry name" value="Fz"/>
    <property type="match status" value="1"/>
</dbReference>
<dbReference type="GO" id="GO:0005615">
    <property type="term" value="C:extracellular space"/>
    <property type="evidence" value="ECO:0007669"/>
    <property type="project" value="TreeGrafter"/>
</dbReference>
<feature type="disulfide bond" evidence="3">
    <location>
        <begin position="186"/>
        <end position="232"/>
    </location>
</feature>
<dbReference type="GO" id="GO:0060070">
    <property type="term" value="P:canonical Wnt signaling pathway"/>
    <property type="evidence" value="ECO:0007669"/>
    <property type="project" value="TreeGrafter"/>
</dbReference>
<keyword evidence="1" id="KW-0217">Developmental protein</keyword>
<dbReference type="PROSITE" id="PS50038">
    <property type="entry name" value="FZ"/>
    <property type="match status" value="1"/>
</dbReference>
<feature type="region of interest" description="Disordered" evidence="4">
    <location>
        <begin position="41"/>
        <end position="68"/>
    </location>
</feature>
<evidence type="ECO:0000256" key="5">
    <source>
        <dbReference type="SAM" id="SignalP"/>
    </source>
</evidence>
<evidence type="ECO:0000256" key="4">
    <source>
        <dbReference type="SAM" id="MobiDB-lite"/>
    </source>
</evidence>